<organism evidence="2 3">
    <name type="scientific">Dentiscutata erythropus</name>
    <dbReference type="NCBI Taxonomy" id="1348616"/>
    <lineage>
        <taxon>Eukaryota</taxon>
        <taxon>Fungi</taxon>
        <taxon>Fungi incertae sedis</taxon>
        <taxon>Mucoromycota</taxon>
        <taxon>Glomeromycotina</taxon>
        <taxon>Glomeromycetes</taxon>
        <taxon>Diversisporales</taxon>
        <taxon>Gigasporaceae</taxon>
        <taxon>Dentiscutata</taxon>
    </lineage>
</organism>
<protein>
    <submittedName>
        <fullName evidence="2">9255_t:CDS:1</fullName>
    </submittedName>
</protein>
<keyword evidence="3" id="KW-1185">Reference proteome</keyword>
<feature type="non-terminal residue" evidence="2">
    <location>
        <position position="280"/>
    </location>
</feature>
<name>A0A9N9JTF0_9GLOM</name>
<dbReference type="EMBL" id="CAJVPY010031338">
    <property type="protein sequence ID" value="CAG8796446.1"/>
    <property type="molecule type" value="Genomic_DNA"/>
</dbReference>
<evidence type="ECO:0000313" key="3">
    <source>
        <dbReference type="Proteomes" id="UP000789405"/>
    </source>
</evidence>
<feature type="region of interest" description="Disordered" evidence="1">
    <location>
        <begin position="64"/>
        <end position="106"/>
    </location>
</feature>
<accession>A0A9N9JTF0</accession>
<dbReference type="OrthoDB" id="415230at2759"/>
<dbReference type="Proteomes" id="UP000789405">
    <property type="component" value="Unassembled WGS sequence"/>
</dbReference>
<evidence type="ECO:0000256" key="1">
    <source>
        <dbReference type="SAM" id="MobiDB-lite"/>
    </source>
</evidence>
<reference evidence="2" key="1">
    <citation type="submission" date="2021-06" db="EMBL/GenBank/DDBJ databases">
        <authorList>
            <person name="Kallberg Y."/>
            <person name="Tangrot J."/>
            <person name="Rosling A."/>
        </authorList>
    </citation>
    <scope>NUCLEOTIDE SEQUENCE</scope>
    <source>
        <strain evidence="2">MA453B</strain>
    </source>
</reference>
<proteinExistence type="predicted"/>
<evidence type="ECO:0000313" key="2">
    <source>
        <dbReference type="EMBL" id="CAG8796446.1"/>
    </source>
</evidence>
<sequence length="280" mass="32742">QFLLISISNSCNLTTKINLTKMSTINFQIEETEVPQEIANSVQQLRNPERSIYELSRRVLTLEETNSNLQDRPEHQQEDENPWNCDEKEESTWSTNNKEVEEPTTTLSIEQENPYDVVVESTNNNYFEFGLAKFLLAKLKLADGDYVTFFNPLLIQYSQGNIRDVFQHSNRPIEDTINQLLEDEIDCLKNIPTLEVCIINEIYYFSDNRKLYCIKEAIKRELKLEKIPVLIRKVTDTNIQYKLEGAYKIVKNKDFNNIVVSSYARNERVIEGDGFWECCI</sequence>
<comment type="caution">
    <text evidence="2">The sequence shown here is derived from an EMBL/GenBank/DDBJ whole genome shotgun (WGS) entry which is preliminary data.</text>
</comment>
<gene>
    <name evidence="2" type="ORF">DERYTH_LOCUS22480</name>
</gene>
<feature type="compositionally biased region" description="Polar residues" evidence="1">
    <location>
        <begin position="92"/>
        <end position="106"/>
    </location>
</feature>
<dbReference type="AlphaFoldDB" id="A0A9N9JTF0"/>